<name>V9IE87_APICE</name>
<sequence length="64" mass="6569">MSDGVDAGGGENEVDSHSCSHADVGESSNPRDEENLDLDNEAALNTNYDSGDGAVPAFSVSKDP</sequence>
<reference evidence="2" key="1">
    <citation type="submission" date="2011-11" db="EMBL/GenBank/DDBJ databases">
        <title>Decoding the brain transcriptome of the Eastern honeybee (Apis cerana) based on pyrosequencing.</title>
        <authorList>
            <person name="Sun L."/>
            <person name="Zheng H."/>
            <person name="Wang Y."/>
            <person name="Xie X."/>
            <person name="Zhu Y."/>
            <person name="Gu W."/>
            <person name="Wang S."/>
        </authorList>
    </citation>
    <scope>NUCLEOTIDE SEQUENCE</scope>
    <source>
        <tissue evidence="2">Brain</tissue>
    </source>
</reference>
<gene>
    <name evidence="2" type="ORF">ACCB01209.1</name>
    <name evidence="3" type="ORF">ACCB01209.2</name>
</gene>
<organism evidence="2">
    <name type="scientific">Apis cerana</name>
    <name type="common">Indian honeybee</name>
    <dbReference type="NCBI Taxonomy" id="7461"/>
    <lineage>
        <taxon>Eukaryota</taxon>
        <taxon>Metazoa</taxon>
        <taxon>Ecdysozoa</taxon>
        <taxon>Arthropoda</taxon>
        <taxon>Hexapoda</taxon>
        <taxon>Insecta</taxon>
        <taxon>Pterygota</taxon>
        <taxon>Neoptera</taxon>
        <taxon>Endopterygota</taxon>
        <taxon>Hymenoptera</taxon>
        <taxon>Apocrita</taxon>
        <taxon>Aculeata</taxon>
        <taxon>Apoidea</taxon>
        <taxon>Anthophila</taxon>
        <taxon>Apidae</taxon>
        <taxon>Apis</taxon>
    </lineage>
</organism>
<feature type="region of interest" description="Disordered" evidence="1">
    <location>
        <begin position="1"/>
        <end position="64"/>
    </location>
</feature>
<evidence type="ECO:0000313" key="2">
    <source>
        <dbReference type="EMBL" id="AEY58604.1"/>
    </source>
</evidence>
<dbReference type="AlphaFoldDB" id="V9IE87"/>
<protein>
    <submittedName>
        <fullName evidence="2">IKAROS family zinc finger protein</fullName>
    </submittedName>
</protein>
<evidence type="ECO:0000313" key="3">
    <source>
        <dbReference type="EMBL" id="AEY58605.1"/>
    </source>
</evidence>
<feature type="compositionally biased region" description="Basic and acidic residues" evidence="1">
    <location>
        <begin position="14"/>
        <end position="33"/>
    </location>
</feature>
<dbReference type="EMBL" id="JR039254">
    <property type="protein sequence ID" value="AEY58605.1"/>
    <property type="molecule type" value="mRNA"/>
</dbReference>
<accession>V9IE87</accession>
<feature type="compositionally biased region" description="Gly residues" evidence="1">
    <location>
        <begin position="1"/>
        <end position="11"/>
    </location>
</feature>
<dbReference type="EMBL" id="JR039253">
    <property type="protein sequence ID" value="AEY58604.1"/>
    <property type="molecule type" value="mRNA"/>
</dbReference>
<evidence type="ECO:0000256" key="1">
    <source>
        <dbReference type="SAM" id="MobiDB-lite"/>
    </source>
</evidence>
<proteinExistence type="evidence at transcript level"/>